<name>A0ABD3HTQ7_9MARC</name>
<reference evidence="1 2" key="1">
    <citation type="submission" date="2024-09" db="EMBL/GenBank/DDBJ databases">
        <title>Chromosome-scale assembly of Riccia sorocarpa.</title>
        <authorList>
            <person name="Paukszto L."/>
        </authorList>
    </citation>
    <scope>NUCLEOTIDE SEQUENCE [LARGE SCALE GENOMIC DNA]</scope>
    <source>
        <strain evidence="1">LP-2024</strain>
        <tissue evidence="1">Aerial parts of the thallus</tissue>
    </source>
</reference>
<comment type="caution">
    <text evidence="1">The sequence shown here is derived from an EMBL/GenBank/DDBJ whole genome shotgun (WGS) entry which is preliminary data.</text>
</comment>
<dbReference type="AlphaFoldDB" id="A0ABD3HTQ7"/>
<keyword evidence="2" id="KW-1185">Reference proteome</keyword>
<accession>A0ABD3HTQ7</accession>
<evidence type="ECO:0000313" key="2">
    <source>
        <dbReference type="Proteomes" id="UP001633002"/>
    </source>
</evidence>
<proteinExistence type="predicted"/>
<protein>
    <recommendedName>
        <fullName evidence="3">Reverse transcriptase</fullName>
    </recommendedName>
</protein>
<gene>
    <name evidence="1" type="ORF">R1sor_008544</name>
</gene>
<evidence type="ECO:0000313" key="1">
    <source>
        <dbReference type="EMBL" id="KAL3694893.1"/>
    </source>
</evidence>
<sequence length="197" mass="22285">MAQHLKEGQVSTAYFQKLHRRRQASAKLRVLQTDRCELLEDPDFILTEFTSFYENLYAGFQSQDEKLQALLRVLDHTGPTLQPAQRALLHEEPLDQEITEVAGLLPKNKAPSRDALSADALVAGWPFFGASVQSFIHFAWNTRLILASFLQSAVADERLKGIRLRNGYCLITSLYTDDIALFLAIDRPSFNNLHALL</sequence>
<dbReference type="Proteomes" id="UP001633002">
    <property type="component" value="Unassembled WGS sequence"/>
</dbReference>
<organism evidence="1 2">
    <name type="scientific">Riccia sorocarpa</name>
    <dbReference type="NCBI Taxonomy" id="122646"/>
    <lineage>
        <taxon>Eukaryota</taxon>
        <taxon>Viridiplantae</taxon>
        <taxon>Streptophyta</taxon>
        <taxon>Embryophyta</taxon>
        <taxon>Marchantiophyta</taxon>
        <taxon>Marchantiopsida</taxon>
        <taxon>Marchantiidae</taxon>
        <taxon>Marchantiales</taxon>
        <taxon>Ricciaceae</taxon>
        <taxon>Riccia</taxon>
    </lineage>
</organism>
<dbReference type="EMBL" id="JBJQOH010000003">
    <property type="protein sequence ID" value="KAL3694893.1"/>
    <property type="molecule type" value="Genomic_DNA"/>
</dbReference>
<evidence type="ECO:0008006" key="3">
    <source>
        <dbReference type="Google" id="ProtNLM"/>
    </source>
</evidence>